<dbReference type="NCBIfam" id="TIGR03635">
    <property type="entry name" value="uS17_bact"/>
    <property type="match status" value="1"/>
</dbReference>
<dbReference type="PRINTS" id="PR00973">
    <property type="entry name" value="RIBOSOMALS17"/>
</dbReference>
<reference evidence="7 8" key="1">
    <citation type="journal article" date="2016" name="Nat. Commun.">
        <title>Thousands of microbial genomes shed light on interconnected biogeochemical processes in an aquifer system.</title>
        <authorList>
            <person name="Anantharaman K."/>
            <person name="Brown C.T."/>
            <person name="Hug L.A."/>
            <person name="Sharon I."/>
            <person name="Castelle C.J."/>
            <person name="Probst A.J."/>
            <person name="Thomas B.C."/>
            <person name="Singh A."/>
            <person name="Wilkins M.J."/>
            <person name="Karaoz U."/>
            <person name="Brodie E.L."/>
            <person name="Williams K.H."/>
            <person name="Hubbard S.S."/>
            <person name="Banfield J.F."/>
        </authorList>
    </citation>
    <scope>NUCLEOTIDE SEQUENCE [LARGE SCALE GENOMIC DNA]</scope>
</reference>
<proteinExistence type="inferred from homology"/>
<keyword evidence="2 6" id="KW-0699">rRNA-binding</keyword>
<dbReference type="GO" id="GO:0003735">
    <property type="term" value="F:structural constituent of ribosome"/>
    <property type="evidence" value="ECO:0007669"/>
    <property type="project" value="UniProtKB-UniRule"/>
</dbReference>
<evidence type="ECO:0000313" key="8">
    <source>
        <dbReference type="Proteomes" id="UP000178372"/>
    </source>
</evidence>
<evidence type="ECO:0000256" key="5">
    <source>
        <dbReference type="ARBA" id="ARBA00023274"/>
    </source>
</evidence>
<dbReference type="Pfam" id="PF00366">
    <property type="entry name" value="Ribosomal_S17"/>
    <property type="match status" value="1"/>
</dbReference>
<dbReference type="GO" id="GO:0022627">
    <property type="term" value="C:cytosolic small ribosomal subunit"/>
    <property type="evidence" value="ECO:0007669"/>
    <property type="project" value="UniProtKB-UniRule"/>
</dbReference>
<gene>
    <name evidence="6" type="primary">rpsQ</name>
    <name evidence="7" type="ORF">A2690_03975</name>
</gene>
<dbReference type="Proteomes" id="UP000178372">
    <property type="component" value="Unassembled WGS sequence"/>
</dbReference>
<name>A0A1F7GC05_9BACT</name>
<comment type="subunit">
    <text evidence="6">Part of the 30S ribosomal subunit.</text>
</comment>
<keyword evidence="5 6" id="KW-0687">Ribonucleoprotein</keyword>
<dbReference type="SUPFAM" id="SSF50249">
    <property type="entry name" value="Nucleic acid-binding proteins"/>
    <property type="match status" value="1"/>
</dbReference>
<dbReference type="InterPro" id="IPR000266">
    <property type="entry name" value="Ribosomal_uS17"/>
</dbReference>
<comment type="function">
    <text evidence="6">One of the primary rRNA binding proteins, it binds specifically to the 5'-end of 16S ribosomal RNA.</text>
</comment>
<evidence type="ECO:0000313" key="7">
    <source>
        <dbReference type="EMBL" id="OGK16479.1"/>
    </source>
</evidence>
<comment type="similarity">
    <text evidence="1 6">Belongs to the universal ribosomal protein uS17 family.</text>
</comment>
<evidence type="ECO:0000256" key="4">
    <source>
        <dbReference type="ARBA" id="ARBA00022980"/>
    </source>
</evidence>
<dbReference type="CDD" id="cd00364">
    <property type="entry name" value="Ribosomal_uS17"/>
    <property type="match status" value="1"/>
</dbReference>
<dbReference type="PANTHER" id="PTHR10744">
    <property type="entry name" value="40S RIBOSOMAL PROTEIN S11 FAMILY MEMBER"/>
    <property type="match status" value="1"/>
</dbReference>
<dbReference type="InterPro" id="IPR012340">
    <property type="entry name" value="NA-bd_OB-fold"/>
</dbReference>
<dbReference type="PANTHER" id="PTHR10744:SF1">
    <property type="entry name" value="SMALL RIBOSOMAL SUBUNIT PROTEIN US17M"/>
    <property type="match status" value="1"/>
</dbReference>
<comment type="caution">
    <text evidence="7">The sequence shown here is derived from an EMBL/GenBank/DDBJ whole genome shotgun (WGS) entry which is preliminary data.</text>
</comment>
<organism evidence="7 8">
    <name type="scientific">Candidatus Roizmanbacteria bacterium RIFCSPHIGHO2_01_FULL_39_12b</name>
    <dbReference type="NCBI Taxonomy" id="1802030"/>
    <lineage>
        <taxon>Bacteria</taxon>
        <taxon>Candidatus Roizmaniibacteriota</taxon>
    </lineage>
</organism>
<dbReference type="GO" id="GO:0006412">
    <property type="term" value="P:translation"/>
    <property type="evidence" value="ECO:0007669"/>
    <property type="project" value="UniProtKB-UniRule"/>
</dbReference>
<accession>A0A1F7GC05</accession>
<sequence>MAAKTFIGKIVSAKMQNTVSVEVERAYRHKLYKKTIVRHKKYLADTNDHTITEGAIVKIQECRPISKNKRFRVIEKLTS</sequence>
<dbReference type="HAMAP" id="MF_01345_B">
    <property type="entry name" value="Ribosomal_uS17_B"/>
    <property type="match status" value="1"/>
</dbReference>
<dbReference type="InterPro" id="IPR019984">
    <property type="entry name" value="Ribosomal_uS17_bact/chlr"/>
</dbReference>
<evidence type="ECO:0000256" key="1">
    <source>
        <dbReference type="ARBA" id="ARBA00010254"/>
    </source>
</evidence>
<evidence type="ECO:0000256" key="2">
    <source>
        <dbReference type="ARBA" id="ARBA00022730"/>
    </source>
</evidence>
<keyword evidence="3 6" id="KW-0694">RNA-binding</keyword>
<protein>
    <recommendedName>
        <fullName evidence="6">Small ribosomal subunit protein uS17</fullName>
    </recommendedName>
</protein>
<dbReference type="GO" id="GO:0019843">
    <property type="term" value="F:rRNA binding"/>
    <property type="evidence" value="ECO:0007669"/>
    <property type="project" value="UniProtKB-UniRule"/>
</dbReference>
<dbReference type="AlphaFoldDB" id="A0A1F7GC05"/>
<evidence type="ECO:0000256" key="6">
    <source>
        <dbReference type="HAMAP-Rule" id="MF_01345"/>
    </source>
</evidence>
<dbReference type="Gene3D" id="2.40.50.140">
    <property type="entry name" value="Nucleic acid-binding proteins"/>
    <property type="match status" value="1"/>
</dbReference>
<keyword evidence="4 6" id="KW-0689">Ribosomal protein</keyword>
<evidence type="ECO:0000256" key="3">
    <source>
        <dbReference type="ARBA" id="ARBA00022884"/>
    </source>
</evidence>
<dbReference type="NCBIfam" id="NF004123">
    <property type="entry name" value="PRK05610.1"/>
    <property type="match status" value="1"/>
</dbReference>
<dbReference type="EMBL" id="MFZF01000016">
    <property type="protein sequence ID" value="OGK16479.1"/>
    <property type="molecule type" value="Genomic_DNA"/>
</dbReference>